<name>A0A6A6P6J1_9PEZI</name>
<dbReference type="EMBL" id="MU001675">
    <property type="protein sequence ID" value="KAF2459418.1"/>
    <property type="molecule type" value="Genomic_DNA"/>
</dbReference>
<dbReference type="InterPro" id="IPR038883">
    <property type="entry name" value="AN11006-like"/>
</dbReference>
<organism evidence="2 3">
    <name type="scientific">Lineolata rhizophorae</name>
    <dbReference type="NCBI Taxonomy" id="578093"/>
    <lineage>
        <taxon>Eukaryota</taxon>
        <taxon>Fungi</taxon>
        <taxon>Dikarya</taxon>
        <taxon>Ascomycota</taxon>
        <taxon>Pezizomycotina</taxon>
        <taxon>Dothideomycetes</taxon>
        <taxon>Dothideomycetes incertae sedis</taxon>
        <taxon>Lineolatales</taxon>
        <taxon>Lineolataceae</taxon>
        <taxon>Lineolata</taxon>
    </lineage>
</organism>
<dbReference type="OrthoDB" id="62952at2759"/>
<keyword evidence="3" id="KW-1185">Reference proteome</keyword>
<dbReference type="AlphaFoldDB" id="A0A6A6P6J1"/>
<feature type="non-terminal residue" evidence="2">
    <location>
        <position position="1"/>
    </location>
</feature>
<feature type="domain" description="DUF7730" evidence="1">
    <location>
        <begin position="21"/>
        <end position="146"/>
    </location>
</feature>
<evidence type="ECO:0000259" key="1">
    <source>
        <dbReference type="Pfam" id="PF24864"/>
    </source>
</evidence>
<dbReference type="InterPro" id="IPR056632">
    <property type="entry name" value="DUF7730"/>
</dbReference>
<reference evidence="2" key="1">
    <citation type="journal article" date="2020" name="Stud. Mycol.">
        <title>101 Dothideomycetes genomes: a test case for predicting lifestyles and emergence of pathogens.</title>
        <authorList>
            <person name="Haridas S."/>
            <person name="Albert R."/>
            <person name="Binder M."/>
            <person name="Bloem J."/>
            <person name="Labutti K."/>
            <person name="Salamov A."/>
            <person name="Andreopoulos B."/>
            <person name="Baker S."/>
            <person name="Barry K."/>
            <person name="Bills G."/>
            <person name="Bluhm B."/>
            <person name="Cannon C."/>
            <person name="Castanera R."/>
            <person name="Culley D."/>
            <person name="Daum C."/>
            <person name="Ezra D."/>
            <person name="Gonzalez J."/>
            <person name="Henrissat B."/>
            <person name="Kuo A."/>
            <person name="Liang C."/>
            <person name="Lipzen A."/>
            <person name="Lutzoni F."/>
            <person name="Magnuson J."/>
            <person name="Mondo S."/>
            <person name="Nolan M."/>
            <person name="Ohm R."/>
            <person name="Pangilinan J."/>
            <person name="Park H.-J."/>
            <person name="Ramirez L."/>
            <person name="Alfaro M."/>
            <person name="Sun H."/>
            <person name="Tritt A."/>
            <person name="Yoshinaga Y."/>
            <person name="Zwiers L.-H."/>
            <person name="Turgeon B."/>
            <person name="Goodwin S."/>
            <person name="Spatafora J."/>
            <person name="Crous P."/>
            <person name="Grigoriev I."/>
        </authorList>
    </citation>
    <scope>NUCLEOTIDE SEQUENCE</scope>
    <source>
        <strain evidence="2">ATCC 16933</strain>
    </source>
</reference>
<dbReference type="Proteomes" id="UP000799766">
    <property type="component" value="Unassembled WGS sequence"/>
</dbReference>
<evidence type="ECO:0000313" key="3">
    <source>
        <dbReference type="Proteomes" id="UP000799766"/>
    </source>
</evidence>
<sequence>SQNQRQSVPTEAAVKSEIPPLLRVPPEIRREIYRYLLPSPPGRQFRIIPDRTTANSCGFKWARPNSSKREPREPCSLAILRTNHMIYYEALAMLYSENKFHFITVNYLPVLDFVRRLSPEARDLMRQVRLTLSAIPEQEIIQRRPSTHDTFCTVLYDYLTGLTNLHADPWTWI</sequence>
<proteinExistence type="predicted"/>
<dbReference type="PANTHER" id="PTHR42085:SF1">
    <property type="entry name" value="F-BOX DOMAIN-CONTAINING PROTEIN"/>
    <property type="match status" value="1"/>
</dbReference>
<protein>
    <recommendedName>
        <fullName evidence="1">DUF7730 domain-containing protein</fullName>
    </recommendedName>
</protein>
<dbReference type="PANTHER" id="PTHR42085">
    <property type="entry name" value="F-BOX DOMAIN-CONTAINING PROTEIN"/>
    <property type="match status" value="1"/>
</dbReference>
<evidence type="ECO:0000313" key="2">
    <source>
        <dbReference type="EMBL" id="KAF2459418.1"/>
    </source>
</evidence>
<dbReference type="Pfam" id="PF24864">
    <property type="entry name" value="DUF7730"/>
    <property type="match status" value="1"/>
</dbReference>
<accession>A0A6A6P6J1</accession>
<gene>
    <name evidence="2" type="ORF">BDY21DRAFT_281933</name>
</gene>